<evidence type="ECO:0000256" key="1">
    <source>
        <dbReference type="ARBA" id="ARBA00006484"/>
    </source>
</evidence>
<proteinExistence type="inferred from homology"/>
<dbReference type="PROSITE" id="PS00061">
    <property type="entry name" value="ADH_SHORT"/>
    <property type="match status" value="1"/>
</dbReference>
<dbReference type="InterPro" id="IPR036291">
    <property type="entry name" value="NAD(P)-bd_dom_sf"/>
</dbReference>
<dbReference type="Gene3D" id="3.40.50.720">
    <property type="entry name" value="NAD(P)-binding Rossmann-like Domain"/>
    <property type="match status" value="1"/>
</dbReference>
<comment type="similarity">
    <text evidence="1">Belongs to the short-chain dehydrogenases/reductases (SDR) family.</text>
</comment>
<sequence>MDGVIFLAGVYWPQSAQEWVAEEVTAMCDVNFTGVARVLGHVVPQMVARDSGHVVLTGSLSGYRGLPGSVGYSASKAGVMHLAECLHADLVGTGVDVQLVSPGFVRTRLTEKNDFAMPMLMEPEDAARAIFEHINGHGFAKSFPRSFAGLFRLANLLPDALYYRLFG</sequence>
<accession>A0A0F9I2I2</accession>
<gene>
    <name evidence="3" type="ORF">LCGC14_1711710</name>
</gene>
<keyword evidence="2" id="KW-0560">Oxidoreductase</keyword>
<evidence type="ECO:0000313" key="3">
    <source>
        <dbReference type="EMBL" id="KKM13884.1"/>
    </source>
</evidence>
<dbReference type="InterPro" id="IPR020904">
    <property type="entry name" value="Sc_DH/Rdtase_CS"/>
</dbReference>
<protein>
    <recommendedName>
        <fullName evidence="4">Short-chain dehydrogenase/reductase SDR</fullName>
    </recommendedName>
</protein>
<evidence type="ECO:0008006" key="4">
    <source>
        <dbReference type="Google" id="ProtNLM"/>
    </source>
</evidence>
<dbReference type="SUPFAM" id="SSF51735">
    <property type="entry name" value="NAD(P)-binding Rossmann-fold domains"/>
    <property type="match status" value="1"/>
</dbReference>
<dbReference type="EMBL" id="LAZR01015273">
    <property type="protein sequence ID" value="KKM13884.1"/>
    <property type="molecule type" value="Genomic_DNA"/>
</dbReference>
<reference evidence="3" key="1">
    <citation type="journal article" date="2015" name="Nature">
        <title>Complex archaea that bridge the gap between prokaryotes and eukaryotes.</title>
        <authorList>
            <person name="Spang A."/>
            <person name="Saw J.H."/>
            <person name="Jorgensen S.L."/>
            <person name="Zaremba-Niedzwiedzka K."/>
            <person name="Martijn J."/>
            <person name="Lind A.E."/>
            <person name="van Eijk R."/>
            <person name="Schleper C."/>
            <person name="Guy L."/>
            <person name="Ettema T.J."/>
        </authorList>
    </citation>
    <scope>NUCLEOTIDE SEQUENCE</scope>
</reference>
<dbReference type="PANTHER" id="PTHR43008:SF4">
    <property type="entry name" value="CHAIN DEHYDROGENASE, PUTATIVE (AFU_ORTHOLOGUE AFUA_4G08710)-RELATED"/>
    <property type="match status" value="1"/>
</dbReference>
<evidence type="ECO:0000256" key="2">
    <source>
        <dbReference type="ARBA" id="ARBA00023002"/>
    </source>
</evidence>
<dbReference type="InterPro" id="IPR002347">
    <property type="entry name" value="SDR_fam"/>
</dbReference>
<organism evidence="3">
    <name type="scientific">marine sediment metagenome</name>
    <dbReference type="NCBI Taxonomy" id="412755"/>
    <lineage>
        <taxon>unclassified sequences</taxon>
        <taxon>metagenomes</taxon>
        <taxon>ecological metagenomes</taxon>
    </lineage>
</organism>
<comment type="caution">
    <text evidence="3">The sequence shown here is derived from an EMBL/GenBank/DDBJ whole genome shotgun (WGS) entry which is preliminary data.</text>
</comment>
<name>A0A0F9I2I2_9ZZZZ</name>
<dbReference type="Pfam" id="PF00106">
    <property type="entry name" value="adh_short"/>
    <property type="match status" value="1"/>
</dbReference>
<dbReference type="AlphaFoldDB" id="A0A0F9I2I2"/>
<dbReference type="PANTHER" id="PTHR43008">
    <property type="entry name" value="BENZIL REDUCTASE"/>
    <property type="match status" value="1"/>
</dbReference>
<dbReference type="GO" id="GO:0050664">
    <property type="term" value="F:oxidoreductase activity, acting on NAD(P)H, oxygen as acceptor"/>
    <property type="evidence" value="ECO:0007669"/>
    <property type="project" value="TreeGrafter"/>
</dbReference>